<feature type="repeat" description="TPR" evidence="1">
    <location>
        <begin position="75"/>
        <end position="108"/>
    </location>
</feature>
<proteinExistence type="predicted"/>
<dbReference type="InterPro" id="IPR019734">
    <property type="entry name" value="TPR_rpt"/>
</dbReference>
<sequence length="429" mass="49767">MPNESYSECQMKIDPNVQKDYRMQSEHSLYSSALAVNQRNGKLYNNMGKVLESIDRFDEALSHYRRAIEIEPEDVRSYLNVGRVLTNLRRYKEAEDIYRKAKTLFPESGVQEVHVSPSHLQLFLSLAFLISQNESRLEEADALYREALTLRSDFTNAYLNRGDVLLKMNRSKEAETMYQRAIQHDEENPDLHFNLGIVLMDQGRNSEALEEFNKALDIEPDHEVPSSNTEVSKNIKCHKLLSYFELFSRLERIVDRGKETERVYINLGLVAVENRNFQSAEKWFRKALMKNSSSREALFNLALLVSEQSRGAEALSFLDQLLQHYPGHINGLLLLADVNINYLRNLDKAEECYWKVLQFDPTNQKAHHNICVVHFERQDYEKAEQCFVQLLSIHPNVSYIRQHLDVVRNILKQGQSNVFGHLAVPQSVS</sequence>
<dbReference type="GO" id="GO:0000030">
    <property type="term" value="F:mannosyltransferase activity"/>
    <property type="evidence" value="ECO:0007669"/>
    <property type="project" value="TreeGrafter"/>
</dbReference>
<evidence type="ECO:0000313" key="3">
    <source>
        <dbReference type="Proteomes" id="UP000886998"/>
    </source>
</evidence>
<dbReference type="PANTHER" id="PTHR44395">
    <property type="match status" value="1"/>
</dbReference>
<organism evidence="2 3">
    <name type="scientific">Trichonephila inaurata madagascariensis</name>
    <dbReference type="NCBI Taxonomy" id="2747483"/>
    <lineage>
        <taxon>Eukaryota</taxon>
        <taxon>Metazoa</taxon>
        <taxon>Ecdysozoa</taxon>
        <taxon>Arthropoda</taxon>
        <taxon>Chelicerata</taxon>
        <taxon>Arachnida</taxon>
        <taxon>Araneae</taxon>
        <taxon>Araneomorphae</taxon>
        <taxon>Entelegynae</taxon>
        <taxon>Araneoidea</taxon>
        <taxon>Nephilidae</taxon>
        <taxon>Trichonephila</taxon>
        <taxon>Trichonephila inaurata</taxon>
    </lineage>
</organism>
<keyword evidence="3" id="KW-1185">Reference proteome</keyword>
<protein>
    <submittedName>
        <fullName evidence="2">Protein O-mannosyl-transferase Tmtc3</fullName>
    </submittedName>
</protein>
<evidence type="ECO:0000256" key="1">
    <source>
        <dbReference type="PROSITE-ProRule" id="PRU00339"/>
    </source>
</evidence>
<dbReference type="GO" id="GO:0005783">
    <property type="term" value="C:endoplasmic reticulum"/>
    <property type="evidence" value="ECO:0007669"/>
    <property type="project" value="TreeGrafter"/>
</dbReference>
<dbReference type="SMART" id="SM00028">
    <property type="entry name" value="TPR"/>
    <property type="match status" value="8"/>
</dbReference>
<gene>
    <name evidence="2" type="primary">Tmtc3</name>
    <name evidence="2" type="ORF">TNIN_344531</name>
</gene>
<dbReference type="PANTHER" id="PTHR44395:SF1">
    <property type="entry name" value="PROTEIN O-MANNOSYL-TRANSFERASE TMTC3"/>
    <property type="match status" value="1"/>
</dbReference>
<dbReference type="SUPFAM" id="SSF48452">
    <property type="entry name" value="TPR-like"/>
    <property type="match status" value="2"/>
</dbReference>
<accession>A0A8X6WNH7</accession>
<feature type="repeat" description="TPR" evidence="1">
    <location>
        <begin position="364"/>
        <end position="397"/>
    </location>
</feature>
<dbReference type="PROSITE" id="PS50293">
    <property type="entry name" value="TPR_REGION"/>
    <property type="match status" value="2"/>
</dbReference>
<feature type="repeat" description="TPR" evidence="1">
    <location>
        <begin position="261"/>
        <end position="294"/>
    </location>
</feature>
<reference evidence="2" key="1">
    <citation type="submission" date="2020-08" db="EMBL/GenBank/DDBJ databases">
        <title>Multicomponent nature underlies the extraordinary mechanical properties of spider dragline silk.</title>
        <authorList>
            <person name="Kono N."/>
            <person name="Nakamura H."/>
            <person name="Mori M."/>
            <person name="Yoshida Y."/>
            <person name="Ohtoshi R."/>
            <person name="Malay A.D."/>
            <person name="Moran D.A.P."/>
            <person name="Tomita M."/>
            <person name="Numata K."/>
            <person name="Arakawa K."/>
        </authorList>
    </citation>
    <scope>NUCLEOTIDE SEQUENCE</scope>
</reference>
<comment type="caution">
    <text evidence="2">The sequence shown here is derived from an EMBL/GenBank/DDBJ whole genome shotgun (WGS) entry which is preliminary data.</text>
</comment>
<dbReference type="Proteomes" id="UP000886998">
    <property type="component" value="Unassembled WGS sequence"/>
</dbReference>
<dbReference type="AlphaFoldDB" id="A0A8X6WNH7"/>
<feature type="repeat" description="TPR" evidence="1">
    <location>
        <begin position="155"/>
        <end position="188"/>
    </location>
</feature>
<keyword evidence="1" id="KW-0802">TPR repeat</keyword>
<dbReference type="OrthoDB" id="6424629at2759"/>
<dbReference type="InterPro" id="IPR011990">
    <property type="entry name" value="TPR-like_helical_dom_sf"/>
</dbReference>
<dbReference type="Gene3D" id="1.25.40.10">
    <property type="entry name" value="Tetratricopeptide repeat domain"/>
    <property type="match status" value="3"/>
</dbReference>
<dbReference type="Pfam" id="PF13424">
    <property type="entry name" value="TPR_12"/>
    <property type="match status" value="1"/>
</dbReference>
<dbReference type="GO" id="GO:0035269">
    <property type="term" value="P:protein O-linked glycosylation via mannose"/>
    <property type="evidence" value="ECO:0007669"/>
    <property type="project" value="TreeGrafter"/>
</dbReference>
<feature type="repeat" description="TPR" evidence="1">
    <location>
        <begin position="41"/>
        <end position="74"/>
    </location>
</feature>
<dbReference type="Pfam" id="PF13432">
    <property type="entry name" value="TPR_16"/>
    <property type="match status" value="2"/>
</dbReference>
<feature type="repeat" description="TPR" evidence="1">
    <location>
        <begin position="189"/>
        <end position="222"/>
    </location>
</feature>
<name>A0A8X6WNH7_9ARAC</name>
<dbReference type="EMBL" id="BMAV01000735">
    <property type="protein sequence ID" value="GFY38255.1"/>
    <property type="molecule type" value="Genomic_DNA"/>
</dbReference>
<evidence type="ECO:0000313" key="2">
    <source>
        <dbReference type="EMBL" id="GFY38255.1"/>
    </source>
</evidence>
<dbReference type="FunFam" id="1.25.40.10:FF:000239">
    <property type="entry name" value="Transmembrane and TPR repeat-containing protein 3"/>
    <property type="match status" value="1"/>
</dbReference>
<dbReference type="PROSITE" id="PS50005">
    <property type="entry name" value="TPR"/>
    <property type="match status" value="6"/>
</dbReference>